<evidence type="ECO:0000313" key="2">
    <source>
        <dbReference type="Proteomes" id="UP001207626"/>
    </source>
</evidence>
<accession>A0ABT4E193</accession>
<dbReference type="RefSeq" id="WP_087435259.1">
    <property type="nucleotide sequence ID" value="NZ_JAMDLV010000023.1"/>
</dbReference>
<reference evidence="1 2" key="1">
    <citation type="submission" date="2022-05" db="EMBL/GenBank/DDBJ databases">
        <title>Genome Sequencing of Bee-Associated Microbes.</title>
        <authorList>
            <person name="Dunlap C."/>
        </authorList>
    </citation>
    <scope>NUCLEOTIDE SEQUENCE [LARGE SCALE GENOMIC DNA]</scope>
    <source>
        <strain evidence="1 2">NRRL NRS-1438</strain>
    </source>
</reference>
<evidence type="ECO:0000313" key="1">
    <source>
        <dbReference type="EMBL" id="MCY9523374.1"/>
    </source>
</evidence>
<keyword evidence="2" id="KW-1185">Reference proteome</keyword>
<sequence>MVTSAVAASGTAGGGWIEGKGYFNTPNAGFSTLDVKTYPEKHKGDAEFDDREYGQVKRAVAETWWKGVYHYSRAKLVWIWDREDSGREWDDDYTYAATDWGNPSWIAYTYWGNKE</sequence>
<gene>
    <name evidence="1" type="ORF">M5X09_27625</name>
</gene>
<organism evidence="1 2">
    <name type="scientific">Paenibacillus apiarius</name>
    <dbReference type="NCBI Taxonomy" id="46240"/>
    <lineage>
        <taxon>Bacteria</taxon>
        <taxon>Bacillati</taxon>
        <taxon>Bacillota</taxon>
        <taxon>Bacilli</taxon>
        <taxon>Bacillales</taxon>
        <taxon>Paenibacillaceae</taxon>
        <taxon>Paenibacillus</taxon>
    </lineage>
</organism>
<protein>
    <submittedName>
        <fullName evidence="1">Uncharacterized protein</fullName>
    </submittedName>
</protein>
<proteinExistence type="predicted"/>
<name>A0ABT4E193_9BACL</name>
<dbReference type="Proteomes" id="UP001207626">
    <property type="component" value="Unassembled WGS sequence"/>
</dbReference>
<comment type="caution">
    <text evidence="1">The sequence shown here is derived from an EMBL/GenBank/DDBJ whole genome shotgun (WGS) entry which is preliminary data.</text>
</comment>
<dbReference type="EMBL" id="JAMDLW010000064">
    <property type="protein sequence ID" value="MCY9523374.1"/>
    <property type="molecule type" value="Genomic_DNA"/>
</dbReference>